<dbReference type="GO" id="GO:0046872">
    <property type="term" value="F:metal ion binding"/>
    <property type="evidence" value="ECO:0007669"/>
    <property type="project" value="UniProtKB-KW"/>
</dbReference>
<evidence type="ECO:0000256" key="1">
    <source>
        <dbReference type="ARBA" id="ARBA00022679"/>
    </source>
</evidence>
<feature type="binding site" evidence="3">
    <location>
        <position position="230"/>
    </location>
    <ligand>
        <name>Zn(2+)</name>
        <dbReference type="ChEBI" id="CHEBI:29105"/>
    </ligand>
</feature>
<dbReference type="AlphaFoldDB" id="A0A8K1CP04"/>
<name>A0A8K1CP04_PYTOL</name>
<gene>
    <name evidence="5" type="ORF">Poli38472_003702</name>
</gene>
<dbReference type="NCBIfam" id="NF003738">
    <property type="entry name" value="PRK05333.1"/>
    <property type="match status" value="1"/>
</dbReference>
<dbReference type="OrthoDB" id="424302at2759"/>
<sequence length="322" mass="35735">MQELIVKTAVEKSRATAVAAAAAMANHSPIAEEELARYAQQLRRFLDKADGRTVVLTGAGISTDSGIPDYRGPNGVYMRNKDFKPIQYQQFAKEHAFRQRYWARSFLGWPKILSSEPNPSHHALTSLQHGSVVRNILTQNVDRLHTKSGAMDVLEMHGSLHEVECTSCRRVSPRQEYQDTLAEMNPAVAKWLHHNPAKDGGDVASSVNPDGDVEITFNYDEFEYPACECCGGIMKPKVVFFGENMPTAVRNQSFDWVDDANALLVVGSSLQVFSAMRLINRARSRDIPIAILNLGPTRGDDLCDLRIDEACTDVLTAVAQEM</sequence>
<evidence type="ECO:0000313" key="5">
    <source>
        <dbReference type="EMBL" id="TMW65937.1"/>
    </source>
</evidence>
<evidence type="ECO:0000313" key="6">
    <source>
        <dbReference type="Proteomes" id="UP000794436"/>
    </source>
</evidence>
<reference evidence="5" key="1">
    <citation type="submission" date="2019-03" db="EMBL/GenBank/DDBJ databases">
        <title>Long read genome sequence of the mycoparasitic Pythium oligandrum ATCC 38472 isolated from sugarbeet rhizosphere.</title>
        <authorList>
            <person name="Gaulin E."/>
        </authorList>
    </citation>
    <scope>NUCLEOTIDE SEQUENCE</scope>
    <source>
        <strain evidence="5">ATCC 38472_TT</strain>
    </source>
</reference>
<keyword evidence="3" id="KW-0862">Zinc</keyword>
<dbReference type="InterPro" id="IPR003000">
    <property type="entry name" value="Sirtuin"/>
</dbReference>
<dbReference type="InterPro" id="IPR026590">
    <property type="entry name" value="Ssirtuin_cat_dom"/>
</dbReference>
<dbReference type="InterPro" id="IPR050134">
    <property type="entry name" value="NAD-dep_sirtuin_deacylases"/>
</dbReference>
<feature type="active site" description="Proton acceptor" evidence="3">
    <location>
        <position position="157"/>
    </location>
</feature>
<comment type="caution">
    <text evidence="5">The sequence shown here is derived from an EMBL/GenBank/DDBJ whole genome shotgun (WGS) entry which is preliminary data.</text>
</comment>
<dbReference type="PROSITE" id="PS50305">
    <property type="entry name" value="SIRTUIN"/>
    <property type="match status" value="1"/>
</dbReference>
<dbReference type="Proteomes" id="UP000794436">
    <property type="component" value="Unassembled WGS sequence"/>
</dbReference>
<dbReference type="PANTHER" id="PTHR11085:SF10">
    <property type="entry name" value="NAD-DEPENDENT PROTEIN DEACYLASE SIRTUIN-5, MITOCHONDRIAL-RELATED"/>
    <property type="match status" value="1"/>
</dbReference>
<feature type="domain" description="Deacetylase sirtuin-type" evidence="4">
    <location>
        <begin position="32"/>
        <end position="322"/>
    </location>
</feature>
<feature type="binding site" evidence="3">
    <location>
        <position position="168"/>
    </location>
    <ligand>
        <name>Zn(2+)</name>
        <dbReference type="ChEBI" id="CHEBI:29105"/>
    </ligand>
</feature>
<evidence type="ECO:0000259" key="4">
    <source>
        <dbReference type="PROSITE" id="PS50305"/>
    </source>
</evidence>
<dbReference type="Gene3D" id="3.30.1600.10">
    <property type="entry name" value="SIR2/SIRT2 'Small Domain"/>
    <property type="match status" value="1"/>
</dbReference>
<proteinExistence type="predicted"/>
<protein>
    <recommendedName>
        <fullName evidence="4">Deacetylase sirtuin-type domain-containing protein</fullName>
    </recommendedName>
</protein>
<dbReference type="GO" id="GO:0070403">
    <property type="term" value="F:NAD+ binding"/>
    <property type="evidence" value="ECO:0007669"/>
    <property type="project" value="InterPro"/>
</dbReference>
<keyword evidence="2" id="KW-0520">NAD</keyword>
<dbReference type="Gene3D" id="3.40.50.1220">
    <property type="entry name" value="TPP-binding domain"/>
    <property type="match status" value="1"/>
</dbReference>
<evidence type="ECO:0000256" key="2">
    <source>
        <dbReference type="ARBA" id="ARBA00023027"/>
    </source>
</evidence>
<organism evidence="5 6">
    <name type="scientific">Pythium oligandrum</name>
    <name type="common">Mycoparasitic fungus</name>
    <dbReference type="NCBI Taxonomy" id="41045"/>
    <lineage>
        <taxon>Eukaryota</taxon>
        <taxon>Sar</taxon>
        <taxon>Stramenopiles</taxon>
        <taxon>Oomycota</taxon>
        <taxon>Peronosporomycetes</taxon>
        <taxon>Pythiales</taxon>
        <taxon>Pythiaceae</taxon>
        <taxon>Pythium</taxon>
    </lineage>
</organism>
<keyword evidence="6" id="KW-1185">Reference proteome</keyword>
<dbReference type="InterPro" id="IPR026591">
    <property type="entry name" value="Sirtuin_cat_small_dom_sf"/>
</dbReference>
<evidence type="ECO:0000256" key="3">
    <source>
        <dbReference type="PROSITE-ProRule" id="PRU00236"/>
    </source>
</evidence>
<dbReference type="SUPFAM" id="SSF52467">
    <property type="entry name" value="DHS-like NAD/FAD-binding domain"/>
    <property type="match status" value="1"/>
</dbReference>
<feature type="binding site" evidence="3">
    <location>
        <position position="165"/>
    </location>
    <ligand>
        <name>Zn(2+)</name>
        <dbReference type="ChEBI" id="CHEBI:29105"/>
    </ligand>
</feature>
<feature type="binding site" evidence="3">
    <location>
        <position position="227"/>
    </location>
    <ligand>
        <name>Zn(2+)</name>
        <dbReference type="ChEBI" id="CHEBI:29105"/>
    </ligand>
</feature>
<dbReference type="GO" id="GO:0017136">
    <property type="term" value="F:histone deacetylase activity, NAD-dependent"/>
    <property type="evidence" value="ECO:0007669"/>
    <property type="project" value="TreeGrafter"/>
</dbReference>
<dbReference type="InterPro" id="IPR029035">
    <property type="entry name" value="DHS-like_NAD/FAD-binding_dom"/>
</dbReference>
<keyword evidence="3" id="KW-0479">Metal-binding</keyword>
<keyword evidence="1" id="KW-0808">Transferase</keyword>
<dbReference type="PANTHER" id="PTHR11085">
    <property type="entry name" value="NAD-DEPENDENT PROTEIN DEACYLASE SIRTUIN-5, MITOCHONDRIAL-RELATED"/>
    <property type="match status" value="1"/>
</dbReference>
<dbReference type="EMBL" id="SPLM01000036">
    <property type="protein sequence ID" value="TMW65937.1"/>
    <property type="molecule type" value="Genomic_DNA"/>
</dbReference>
<accession>A0A8K1CP04</accession>
<dbReference type="Pfam" id="PF02146">
    <property type="entry name" value="SIR2"/>
    <property type="match status" value="1"/>
</dbReference>